<reference evidence="1 2" key="1">
    <citation type="submission" date="2021-04" db="EMBL/GenBank/DDBJ databases">
        <authorList>
            <person name="De Guttry C."/>
            <person name="Zahm M."/>
            <person name="Klopp C."/>
            <person name="Cabau C."/>
            <person name="Louis A."/>
            <person name="Berthelot C."/>
            <person name="Parey E."/>
            <person name="Roest Crollius H."/>
            <person name="Montfort J."/>
            <person name="Robinson-Rechavi M."/>
            <person name="Bucao C."/>
            <person name="Bouchez O."/>
            <person name="Gislard M."/>
            <person name="Lluch J."/>
            <person name="Milhes M."/>
            <person name="Lampietro C."/>
            <person name="Lopez Roques C."/>
            <person name="Donnadieu C."/>
            <person name="Braasch I."/>
            <person name="Desvignes T."/>
            <person name="Postlethwait J."/>
            <person name="Bobe J."/>
            <person name="Wedekind C."/>
            <person name="Guiguen Y."/>
        </authorList>
    </citation>
    <scope>NUCLEOTIDE SEQUENCE [LARGE SCALE GENOMIC DNA]</scope>
    <source>
        <strain evidence="1">Cs_M1</strain>
        <tissue evidence="1">Blood</tissue>
    </source>
</reference>
<name>A0AAN8MDZ9_9TELE</name>
<organism evidence="1 2">
    <name type="scientific">Coregonus suidteri</name>
    <dbReference type="NCBI Taxonomy" id="861788"/>
    <lineage>
        <taxon>Eukaryota</taxon>
        <taxon>Metazoa</taxon>
        <taxon>Chordata</taxon>
        <taxon>Craniata</taxon>
        <taxon>Vertebrata</taxon>
        <taxon>Euteleostomi</taxon>
        <taxon>Actinopterygii</taxon>
        <taxon>Neopterygii</taxon>
        <taxon>Teleostei</taxon>
        <taxon>Protacanthopterygii</taxon>
        <taxon>Salmoniformes</taxon>
        <taxon>Salmonidae</taxon>
        <taxon>Coregoninae</taxon>
        <taxon>Coregonus</taxon>
    </lineage>
</organism>
<dbReference type="AlphaFoldDB" id="A0AAN8MDZ9"/>
<gene>
    <name evidence="1" type="ORF">J4Q44_G00036980</name>
</gene>
<evidence type="ECO:0000313" key="1">
    <source>
        <dbReference type="EMBL" id="KAK6324356.1"/>
    </source>
</evidence>
<protein>
    <submittedName>
        <fullName evidence="1">Uncharacterized protein</fullName>
    </submittedName>
</protein>
<proteinExistence type="predicted"/>
<feature type="non-terminal residue" evidence="1">
    <location>
        <position position="1"/>
    </location>
</feature>
<sequence length="129" mass="14518">PDTYSDPNSFILSGQNNRCCSDPNSCILSGQNNRCCSDPNSFILSGQNRRCSDPNSFILSGQNRRCSDPNSFILSGQNNRLKRNIYTSQIENIKMTFSLEEREVCVTSERSEGQTSGGVCYVREERRTD</sequence>
<dbReference type="Proteomes" id="UP001356427">
    <property type="component" value="Unassembled WGS sequence"/>
</dbReference>
<dbReference type="EMBL" id="JAGTTL010000003">
    <property type="protein sequence ID" value="KAK6324356.1"/>
    <property type="molecule type" value="Genomic_DNA"/>
</dbReference>
<keyword evidence="2" id="KW-1185">Reference proteome</keyword>
<accession>A0AAN8MDZ9</accession>
<evidence type="ECO:0000313" key="2">
    <source>
        <dbReference type="Proteomes" id="UP001356427"/>
    </source>
</evidence>
<dbReference type="InterPro" id="IPR011049">
    <property type="entry name" value="Serralysin-like_metalloprot_C"/>
</dbReference>
<comment type="caution">
    <text evidence="1">The sequence shown here is derived from an EMBL/GenBank/DDBJ whole genome shotgun (WGS) entry which is preliminary data.</text>
</comment>
<dbReference type="Gene3D" id="2.150.10.10">
    <property type="entry name" value="Serralysin-like metalloprotease, C-terminal"/>
    <property type="match status" value="1"/>
</dbReference>